<sequence length="118" mass="13122">MSIMSAEENELFDTVTHCPEMPLHYRTAIGGPDVSDDRTAYPSILFARAHRSRPPLPAIYRAIRTAIRDGRTAPMTCPRLTSSFHAPTYRADCMHSTYSGNIESMHPVSAAIERNLSS</sequence>
<proteinExistence type="predicted"/>
<dbReference type="KEGG" id="sre:PTSG_12749"/>
<organism evidence="2">
    <name type="scientific">Salpingoeca rosetta (strain ATCC 50818 / BSB-021)</name>
    <dbReference type="NCBI Taxonomy" id="946362"/>
    <lineage>
        <taxon>Eukaryota</taxon>
        <taxon>Choanoflagellata</taxon>
        <taxon>Craspedida</taxon>
        <taxon>Salpingoecidae</taxon>
        <taxon>Salpingoeca</taxon>
    </lineage>
</organism>
<reference evidence="1" key="1">
    <citation type="submission" date="2009-08" db="EMBL/GenBank/DDBJ databases">
        <title>Annotation of Salpingoeca rosetta.</title>
        <authorList>
            <consortium name="The Broad Institute Genome Sequencing Platform"/>
            <person name="Russ C."/>
            <person name="Cuomo C."/>
            <person name="Burger G."/>
            <person name="Gray M.W."/>
            <person name="Holland P.W.H."/>
            <person name="King N."/>
            <person name="Lang F.B.F."/>
            <person name="Roger A.J."/>
            <person name="Ruiz-Trillo I."/>
            <person name="Young S.K."/>
            <person name="Zeng Q."/>
            <person name="Gargeya S."/>
            <person name="Alvarado L."/>
            <person name="Berlin A."/>
            <person name="Chapman S.B."/>
            <person name="Chen Z."/>
            <person name="Freedman E."/>
            <person name="Gellesch M."/>
            <person name="Goldberg J."/>
            <person name="Griggs A."/>
            <person name="Gujja S."/>
            <person name="Heilman E."/>
            <person name="Heiman D."/>
            <person name="Howarth C."/>
            <person name="Mehta T."/>
            <person name="Neiman D."/>
            <person name="Pearson M."/>
            <person name="Roberts A."/>
            <person name="Saif S."/>
            <person name="Shea T."/>
            <person name="Shenoy N."/>
            <person name="Sisk P."/>
            <person name="Stolte C."/>
            <person name="Sykes S."/>
            <person name="White J."/>
            <person name="Yandava C."/>
            <person name="Haas B."/>
            <person name="Nusbaum C."/>
            <person name="Birren B."/>
        </authorList>
    </citation>
    <scope>NUCLEOTIDE SEQUENCE [LARGE SCALE GENOMIC DNA]</scope>
    <source>
        <strain evidence="1">ATCC 50818</strain>
    </source>
</reference>
<accession>F2UJX6</accession>
<evidence type="ECO:0000313" key="1">
    <source>
        <dbReference type="EMBL" id="EGD77425.1"/>
    </source>
</evidence>
<dbReference type="GeneID" id="16070869"/>
<dbReference type="AlphaFoldDB" id="F2UJX6"/>
<dbReference type="RefSeq" id="XP_004990313.1">
    <property type="nucleotide sequence ID" value="XM_004990256.1"/>
</dbReference>
<evidence type="ECO:0000313" key="2">
    <source>
        <dbReference type="Proteomes" id="UP000007799"/>
    </source>
</evidence>
<dbReference type="Proteomes" id="UP000007799">
    <property type="component" value="Unassembled WGS sequence"/>
</dbReference>
<name>F2UJX6_SALR5</name>
<dbReference type="InParanoid" id="F2UJX6"/>
<protein>
    <submittedName>
        <fullName evidence="1">Uncharacterized protein</fullName>
    </submittedName>
</protein>
<gene>
    <name evidence="1" type="ORF">PTSG_12749</name>
</gene>
<dbReference type="EMBL" id="GL832978">
    <property type="protein sequence ID" value="EGD77425.1"/>
    <property type="molecule type" value="Genomic_DNA"/>
</dbReference>
<keyword evidence="2" id="KW-1185">Reference proteome</keyword>